<keyword evidence="1" id="KW-0862">Zinc</keyword>
<protein>
    <submittedName>
        <fullName evidence="2">3-methyladenine DNA glycosylase</fullName>
    </submittedName>
</protein>
<dbReference type="PANTHER" id="PTHR30037:SF4">
    <property type="entry name" value="DNA-3-METHYLADENINE GLYCOSYLASE I"/>
    <property type="match status" value="1"/>
</dbReference>
<keyword evidence="1" id="KW-0479">Metal-binding</keyword>
<gene>
    <name evidence="2" type="ORF">LsR_01025</name>
</gene>
<dbReference type="InterPro" id="IPR005019">
    <property type="entry name" value="Adenine_glyco"/>
</dbReference>
<accession>A0A0F7PTJ0</accession>
<dbReference type="InterPro" id="IPR052891">
    <property type="entry name" value="DNA-3mA_glycosylase"/>
</dbReference>
<feature type="binding site" evidence="1">
    <location>
        <position position="23"/>
    </location>
    <ligand>
        <name>Zn(2+)</name>
        <dbReference type="ChEBI" id="CHEBI:29105"/>
    </ligand>
</feature>
<dbReference type="PATRIC" id="fig|1194971.3.peg.1029"/>
<reference evidence="2 3" key="1">
    <citation type="submission" date="2015-05" db="EMBL/GenBank/DDBJ databases">
        <title>Complete genome sequence of Lactobacillus salivarius Ren, a probiotic strain with antitumor activity.</title>
        <authorList>
            <person name="Sun E."/>
            <person name="Zhao L."/>
            <person name="Liu S."/>
            <person name="Zhang M."/>
            <person name="Guo H."/>
            <person name="Ren F."/>
        </authorList>
    </citation>
    <scope>NUCLEOTIDE SEQUENCE [LARGE SCALE GENOMIC DNA]</scope>
    <source>
        <strain evidence="2 3">Ren</strain>
    </source>
</reference>
<dbReference type="AlphaFoldDB" id="A0A0F7PTJ0"/>
<dbReference type="PANTHER" id="PTHR30037">
    <property type="entry name" value="DNA-3-METHYLADENINE GLYCOSYLASE 1"/>
    <property type="match status" value="1"/>
</dbReference>
<feature type="binding site" evidence="1">
    <location>
        <position position="181"/>
    </location>
    <ligand>
        <name>Zn(2+)</name>
        <dbReference type="ChEBI" id="CHEBI:29105"/>
    </ligand>
</feature>
<proteinExistence type="predicted"/>
<evidence type="ECO:0000313" key="3">
    <source>
        <dbReference type="Proteomes" id="UP000035027"/>
    </source>
</evidence>
<dbReference type="Pfam" id="PF03352">
    <property type="entry name" value="Adenine_glyco"/>
    <property type="match status" value="1"/>
</dbReference>
<dbReference type="GO" id="GO:0046872">
    <property type="term" value="F:metal ion binding"/>
    <property type="evidence" value="ECO:0007669"/>
    <property type="project" value="UniProtKB-KW"/>
</dbReference>
<feature type="binding site" evidence="1">
    <location>
        <position position="9"/>
    </location>
    <ligand>
        <name>Zn(2+)</name>
        <dbReference type="ChEBI" id="CHEBI:29105"/>
    </ligand>
</feature>
<dbReference type="SUPFAM" id="SSF48150">
    <property type="entry name" value="DNA-glycosylase"/>
    <property type="match status" value="1"/>
</dbReference>
<evidence type="ECO:0000313" key="2">
    <source>
        <dbReference type="EMBL" id="AKI04572.1"/>
    </source>
</evidence>
<organism evidence="2 3">
    <name type="scientific">Ligilactobacillus salivarius str. Ren</name>
    <dbReference type="NCBI Taxonomy" id="1194971"/>
    <lineage>
        <taxon>Bacteria</taxon>
        <taxon>Bacillati</taxon>
        <taxon>Bacillota</taxon>
        <taxon>Bacilli</taxon>
        <taxon>Lactobacillales</taxon>
        <taxon>Lactobacillaceae</taxon>
        <taxon>Ligilactobacillus</taxon>
    </lineage>
</organism>
<dbReference type="InterPro" id="IPR011257">
    <property type="entry name" value="DNA_glycosylase"/>
</dbReference>
<dbReference type="EMBL" id="CP011403">
    <property type="protein sequence ID" value="AKI04572.1"/>
    <property type="molecule type" value="Genomic_DNA"/>
</dbReference>
<name>A0A0F7PTJ0_9LACO</name>
<sequence>MEGELKMKCAWIYGADQLMIDYHDKEWGRPLHDERGLFELLCLEGLQAGLSWKIVLNKREFLRKAFDNFEVEKISQYTSDDVEKLLTDPKIIRNKRKIEAIINNAKIVNTLYERNESLDSFFWGIIDNQPIINNFKNPEEIPTKTQLSEQISKTLKKMGFKFVGPTIIYSFMEASGMVNDHLVGCYGRN</sequence>
<feature type="binding site" evidence="1">
    <location>
        <position position="185"/>
    </location>
    <ligand>
        <name>Zn(2+)</name>
        <dbReference type="ChEBI" id="CHEBI:29105"/>
    </ligand>
</feature>
<dbReference type="Proteomes" id="UP000035027">
    <property type="component" value="Chromosome"/>
</dbReference>
<dbReference type="Gene3D" id="1.10.340.30">
    <property type="entry name" value="Hypothetical protein, domain 2"/>
    <property type="match status" value="1"/>
</dbReference>
<dbReference type="GO" id="GO:0008725">
    <property type="term" value="F:DNA-3-methyladenine glycosylase activity"/>
    <property type="evidence" value="ECO:0007669"/>
    <property type="project" value="InterPro"/>
</dbReference>
<evidence type="ECO:0000256" key="1">
    <source>
        <dbReference type="PIRSR" id="PIRSR605019-1"/>
    </source>
</evidence>
<dbReference type="GO" id="GO:0006284">
    <property type="term" value="P:base-excision repair"/>
    <property type="evidence" value="ECO:0007669"/>
    <property type="project" value="InterPro"/>
</dbReference>